<name>A0AAE1EA82_9GAST</name>
<dbReference type="AlphaFoldDB" id="A0AAE1EA82"/>
<proteinExistence type="predicted"/>
<keyword evidence="2" id="KW-1185">Reference proteome</keyword>
<gene>
    <name evidence="1" type="ORF">RRG08_054342</name>
</gene>
<reference evidence="1" key="1">
    <citation type="journal article" date="2023" name="G3 (Bethesda)">
        <title>A reference genome for the long-term kleptoplast-retaining sea slug Elysia crispata morphotype clarki.</title>
        <authorList>
            <person name="Eastman K.E."/>
            <person name="Pendleton A.L."/>
            <person name="Shaikh M.A."/>
            <person name="Suttiyut T."/>
            <person name="Ogas R."/>
            <person name="Tomko P."/>
            <person name="Gavelis G."/>
            <person name="Widhalm J.R."/>
            <person name="Wisecaver J.H."/>
        </authorList>
    </citation>
    <scope>NUCLEOTIDE SEQUENCE</scope>
    <source>
        <strain evidence="1">ECLA1</strain>
    </source>
</reference>
<evidence type="ECO:0000313" key="2">
    <source>
        <dbReference type="Proteomes" id="UP001283361"/>
    </source>
</evidence>
<dbReference type="Proteomes" id="UP001283361">
    <property type="component" value="Unassembled WGS sequence"/>
</dbReference>
<protein>
    <submittedName>
        <fullName evidence="1">Uncharacterized protein</fullName>
    </submittedName>
</protein>
<dbReference type="EMBL" id="JAWDGP010000590">
    <property type="protein sequence ID" value="KAK3799215.1"/>
    <property type="molecule type" value="Genomic_DNA"/>
</dbReference>
<evidence type="ECO:0000313" key="1">
    <source>
        <dbReference type="EMBL" id="KAK3799215.1"/>
    </source>
</evidence>
<sequence>MATQHHILKYKNWSITEGRLFLMTKQTGRWNCWYDAVACHKENMDVFLPYIQEELQHSKSESLTYLANLIVEDRMHLDAEMHFIQDRCKEFVQATDLFQCQMPVAVKVWSRLESPQDAIGDCGITMREASQYFTEEMTSNQRNHLQKNKACSARLYLLWQPKWKNTPAVRDSQAFLF</sequence>
<organism evidence="1 2">
    <name type="scientific">Elysia crispata</name>
    <name type="common">lettuce slug</name>
    <dbReference type="NCBI Taxonomy" id="231223"/>
    <lineage>
        <taxon>Eukaryota</taxon>
        <taxon>Metazoa</taxon>
        <taxon>Spiralia</taxon>
        <taxon>Lophotrochozoa</taxon>
        <taxon>Mollusca</taxon>
        <taxon>Gastropoda</taxon>
        <taxon>Heterobranchia</taxon>
        <taxon>Euthyneura</taxon>
        <taxon>Panpulmonata</taxon>
        <taxon>Sacoglossa</taxon>
        <taxon>Placobranchoidea</taxon>
        <taxon>Plakobranchidae</taxon>
        <taxon>Elysia</taxon>
    </lineage>
</organism>
<comment type="caution">
    <text evidence="1">The sequence shown here is derived from an EMBL/GenBank/DDBJ whole genome shotgun (WGS) entry which is preliminary data.</text>
</comment>
<accession>A0AAE1EA82</accession>